<accession>A0A2U1ZUS7</accession>
<sequence length="192" mass="20476">MGALDDGERVVAADAAAWRAWLAANHATSRGAWLLQPRSGNDDAHVSYEDAVRQALCFGWIDGPKKAFDERETGQWFSPRRPASGWAATNKARLAELEAAGLIEEAGRRAIEAAKANGSWTVLDRAEALVEPPDLTAALDAVPAARAAWDGFPPSARKMGIASVDTARRPETRAARIATVVAGAAEGRRPRP</sequence>
<evidence type="ECO:0008006" key="3">
    <source>
        <dbReference type="Google" id="ProtNLM"/>
    </source>
</evidence>
<dbReference type="Pfam" id="PF13376">
    <property type="entry name" value="OmdA"/>
    <property type="match status" value="1"/>
</dbReference>
<protein>
    <recommendedName>
        <fullName evidence="3">Periplasmic membrane protein</fullName>
    </recommendedName>
</protein>
<evidence type="ECO:0000313" key="2">
    <source>
        <dbReference type="Proteomes" id="UP000245166"/>
    </source>
</evidence>
<organism evidence="1 2">
    <name type="scientific">Serinibacter arcticus</name>
    <dbReference type="NCBI Taxonomy" id="1655435"/>
    <lineage>
        <taxon>Bacteria</taxon>
        <taxon>Bacillati</taxon>
        <taxon>Actinomycetota</taxon>
        <taxon>Actinomycetes</taxon>
        <taxon>Micrococcales</taxon>
        <taxon>Beutenbergiaceae</taxon>
        <taxon>Serinibacter</taxon>
    </lineage>
</organism>
<gene>
    <name evidence="1" type="ORF">C8046_08845</name>
</gene>
<reference evidence="1 2" key="1">
    <citation type="submission" date="2018-03" db="EMBL/GenBank/DDBJ databases">
        <title>Genome assembly of novel Miniimonas species PCH200.</title>
        <authorList>
            <person name="Thakur V."/>
            <person name="Kumar V."/>
            <person name="Singh D."/>
        </authorList>
    </citation>
    <scope>NUCLEOTIDE SEQUENCE [LARGE SCALE GENOMIC DNA]</scope>
    <source>
        <strain evidence="1 2">PCH200</strain>
    </source>
</reference>
<dbReference type="OrthoDB" id="9796999at2"/>
<name>A0A2U1ZUS7_9MICO</name>
<dbReference type="RefSeq" id="WP_109229118.1">
    <property type="nucleotide sequence ID" value="NZ_PYHR01000002.1"/>
</dbReference>
<proteinExistence type="predicted"/>
<comment type="caution">
    <text evidence="1">The sequence shown here is derived from an EMBL/GenBank/DDBJ whole genome shotgun (WGS) entry which is preliminary data.</text>
</comment>
<evidence type="ECO:0000313" key="1">
    <source>
        <dbReference type="EMBL" id="PWD50736.1"/>
    </source>
</evidence>
<dbReference type="EMBL" id="PYHR01000002">
    <property type="protein sequence ID" value="PWD50736.1"/>
    <property type="molecule type" value="Genomic_DNA"/>
</dbReference>
<dbReference type="Proteomes" id="UP000245166">
    <property type="component" value="Unassembled WGS sequence"/>
</dbReference>
<keyword evidence="2" id="KW-1185">Reference proteome</keyword>
<dbReference type="AlphaFoldDB" id="A0A2U1ZUS7"/>